<dbReference type="InterPro" id="IPR036163">
    <property type="entry name" value="HMA_dom_sf"/>
</dbReference>
<feature type="domain" description="HMA" evidence="7">
    <location>
        <begin position="18"/>
        <end position="81"/>
    </location>
</feature>
<dbReference type="GO" id="GO:0046872">
    <property type="term" value="F:metal ion binding"/>
    <property type="evidence" value="ECO:0007669"/>
    <property type="project" value="UniProtKB-KW"/>
</dbReference>
<evidence type="ECO:0000313" key="8">
    <source>
        <dbReference type="EMBL" id="PWA61451.1"/>
    </source>
</evidence>
<dbReference type="Gene3D" id="3.30.70.100">
    <property type="match status" value="1"/>
</dbReference>
<gene>
    <name evidence="8" type="ORF">CTI12_AA372790</name>
</gene>
<keyword evidence="9" id="KW-1185">Reference proteome</keyword>
<protein>
    <submittedName>
        <fullName evidence="8">Heavy metal-associated isoprenylated plant protein 32</fullName>
    </submittedName>
</protein>
<dbReference type="STRING" id="35608.A0A2U1MJJ9"/>
<comment type="caution">
    <text evidence="8">The sequence shown here is derived from an EMBL/GenBank/DDBJ whole genome shotgun (WGS) entry which is preliminary data.</text>
</comment>
<dbReference type="PANTHER" id="PTHR45868:SF97">
    <property type="entry name" value="HEAVY METAL-ASSOCIATED DOMAIN, HMA, HEAVY METAL-ASSOCIATED DOMAIN SUPERFAMILY"/>
    <property type="match status" value="1"/>
</dbReference>
<feature type="region of interest" description="Disordered" evidence="6">
    <location>
        <begin position="103"/>
        <end position="145"/>
    </location>
</feature>
<dbReference type="GO" id="GO:0009626">
    <property type="term" value="P:plant-type hypersensitive response"/>
    <property type="evidence" value="ECO:0007669"/>
    <property type="project" value="UniProtKB-KW"/>
</dbReference>
<dbReference type="Proteomes" id="UP000245207">
    <property type="component" value="Unassembled WGS sequence"/>
</dbReference>
<evidence type="ECO:0000256" key="3">
    <source>
        <dbReference type="ARBA" id="ARBA00022723"/>
    </source>
</evidence>
<dbReference type="OrthoDB" id="689350at2759"/>
<proteinExistence type="inferred from homology"/>
<evidence type="ECO:0000259" key="7">
    <source>
        <dbReference type="PROSITE" id="PS50846"/>
    </source>
</evidence>
<evidence type="ECO:0000256" key="4">
    <source>
        <dbReference type="ARBA" id="ARBA00023289"/>
    </source>
</evidence>
<dbReference type="AlphaFoldDB" id="A0A2U1MJJ9"/>
<sequence>MGLQNTYSLMVIFYMYSVKTCVLKVNIHCDGCKRKVKKILQKIEGVFQVSIDAEQGKVTVSGTVAPPSLIKKLAKSGKHAEIWGAPKQNQQVNNLFKNMQIDSGKNGKIPAQKGGGGGGGGNGQKGGQPPPKTGGGGGGGGGLTPQQIQQLQQLKGLPQFKDMKLPPGFGAIGVGMGPMGYMGAVQGQPAVGQMGGGGGGGNGYFQGGGPGGAMGGNPYQQQLAAAMMNQQRANGNERFQPMMYARPPPEVNYMQPPYPSYPSYPYPQAPHGDPLTHYFSDENTQSCNIM</sequence>
<evidence type="ECO:0000256" key="2">
    <source>
        <dbReference type="ARBA" id="ARBA00022481"/>
    </source>
</evidence>
<comment type="similarity">
    <text evidence="5">Belongs to the HIPP family.</text>
</comment>
<dbReference type="PANTHER" id="PTHR45868">
    <property type="entry name" value="HEAVY METAL-ASSOCIATED ISOPRENYLATED PLANT PROTEIN 33-RELATED"/>
    <property type="match status" value="1"/>
</dbReference>
<evidence type="ECO:0000256" key="1">
    <source>
        <dbReference type="ARBA" id="ARBA00004170"/>
    </source>
</evidence>
<evidence type="ECO:0000256" key="6">
    <source>
        <dbReference type="SAM" id="MobiDB-lite"/>
    </source>
</evidence>
<dbReference type="Pfam" id="PF00403">
    <property type="entry name" value="HMA"/>
    <property type="match status" value="1"/>
</dbReference>
<organism evidence="8 9">
    <name type="scientific">Artemisia annua</name>
    <name type="common">Sweet wormwood</name>
    <dbReference type="NCBI Taxonomy" id="35608"/>
    <lineage>
        <taxon>Eukaryota</taxon>
        <taxon>Viridiplantae</taxon>
        <taxon>Streptophyta</taxon>
        <taxon>Embryophyta</taxon>
        <taxon>Tracheophyta</taxon>
        <taxon>Spermatophyta</taxon>
        <taxon>Magnoliopsida</taxon>
        <taxon>eudicotyledons</taxon>
        <taxon>Gunneridae</taxon>
        <taxon>Pentapetalae</taxon>
        <taxon>asterids</taxon>
        <taxon>campanulids</taxon>
        <taxon>Asterales</taxon>
        <taxon>Asteraceae</taxon>
        <taxon>Asteroideae</taxon>
        <taxon>Anthemideae</taxon>
        <taxon>Artemisiinae</taxon>
        <taxon>Artemisia</taxon>
    </lineage>
</organism>
<comment type="subcellular location">
    <subcellularLocation>
        <location evidence="1">Membrane</location>
        <topology evidence="1">Peripheral membrane protein</topology>
    </subcellularLocation>
</comment>
<dbReference type="GO" id="GO:0016020">
    <property type="term" value="C:membrane"/>
    <property type="evidence" value="ECO:0007669"/>
    <property type="project" value="UniProtKB-SubCell"/>
</dbReference>
<dbReference type="PROSITE" id="PS50846">
    <property type="entry name" value="HMA_2"/>
    <property type="match status" value="1"/>
</dbReference>
<keyword evidence="4" id="KW-0636">Prenylation</keyword>
<feature type="compositionally biased region" description="Gly residues" evidence="6">
    <location>
        <begin position="113"/>
        <end position="126"/>
    </location>
</feature>
<dbReference type="FunFam" id="3.30.70.100:FF:000008">
    <property type="entry name" value="Copper transport protein ATOX1"/>
    <property type="match status" value="1"/>
</dbReference>
<name>A0A2U1MJJ9_ARTAN</name>
<dbReference type="EMBL" id="PKPP01005100">
    <property type="protein sequence ID" value="PWA61451.1"/>
    <property type="molecule type" value="Genomic_DNA"/>
</dbReference>
<evidence type="ECO:0000313" key="9">
    <source>
        <dbReference type="Proteomes" id="UP000245207"/>
    </source>
</evidence>
<keyword evidence="4" id="KW-0449">Lipoprotein</keyword>
<accession>A0A2U1MJJ9</accession>
<feature type="compositionally biased region" description="Gly residues" evidence="6">
    <location>
        <begin position="133"/>
        <end position="143"/>
    </location>
</feature>
<evidence type="ECO:0000256" key="5">
    <source>
        <dbReference type="ARBA" id="ARBA00024045"/>
    </source>
</evidence>
<keyword evidence="3" id="KW-0479">Metal-binding</keyword>
<reference evidence="8 9" key="1">
    <citation type="journal article" date="2018" name="Mol. Plant">
        <title>The genome of Artemisia annua provides insight into the evolution of Asteraceae family and artemisinin biosynthesis.</title>
        <authorList>
            <person name="Shen Q."/>
            <person name="Zhang L."/>
            <person name="Liao Z."/>
            <person name="Wang S."/>
            <person name="Yan T."/>
            <person name="Shi P."/>
            <person name="Liu M."/>
            <person name="Fu X."/>
            <person name="Pan Q."/>
            <person name="Wang Y."/>
            <person name="Lv Z."/>
            <person name="Lu X."/>
            <person name="Zhang F."/>
            <person name="Jiang W."/>
            <person name="Ma Y."/>
            <person name="Chen M."/>
            <person name="Hao X."/>
            <person name="Li L."/>
            <person name="Tang Y."/>
            <person name="Lv G."/>
            <person name="Zhou Y."/>
            <person name="Sun X."/>
            <person name="Brodelius P.E."/>
            <person name="Rose J.K.C."/>
            <person name="Tang K."/>
        </authorList>
    </citation>
    <scope>NUCLEOTIDE SEQUENCE [LARGE SCALE GENOMIC DNA]</scope>
    <source>
        <strain evidence="9">cv. Huhao1</strain>
        <tissue evidence="8">Leaf</tissue>
    </source>
</reference>
<dbReference type="CDD" id="cd00371">
    <property type="entry name" value="HMA"/>
    <property type="match status" value="1"/>
</dbReference>
<keyword evidence="2" id="KW-0488">Methylation</keyword>
<dbReference type="SUPFAM" id="SSF55008">
    <property type="entry name" value="HMA, heavy metal-associated domain"/>
    <property type="match status" value="1"/>
</dbReference>
<dbReference type="InterPro" id="IPR006121">
    <property type="entry name" value="HMA_dom"/>
</dbReference>